<dbReference type="Pfam" id="PF02237">
    <property type="entry name" value="BPL_C"/>
    <property type="match status" value="1"/>
</dbReference>
<keyword evidence="4" id="KW-0678">Repressor</keyword>
<dbReference type="EMBL" id="JACOOL010000006">
    <property type="protein sequence ID" value="MBC5637051.1"/>
    <property type="molecule type" value="Genomic_DNA"/>
</dbReference>
<feature type="DNA-binding region" description="H-T-H motif" evidence="4">
    <location>
        <begin position="22"/>
        <end position="41"/>
    </location>
</feature>
<dbReference type="InterPro" id="IPR013196">
    <property type="entry name" value="HTH_11"/>
</dbReference>
<dbReference type="InterPro" id="IPR004408">
    <property type="entry name" value="Biotin_CoA_COase_ligase"/>
</dbReference>
<protein>
    <recommendedName>
        <fullName evidence="4">Bifunctional ligase/repressor BirA</fullName>
    </recommendedName>
    <alternativeName>
        <fullName evidence="4">Biotin--[acetyl-CoA-carboxylase] ligase</fullName>
        <ecNumber evidence="4">6.3.4.15</ecNumber>
    </alternativeName>
    <alternativeName>
        <fullName evidence="4">Biotin--protein ligase</fullName>
    </alternativeName>
    <alternativeName>
        <fullName evidence="4">Biotin-[acetyl-CoA carboxylase] synthetase</fullName>
    </alternativeName>
</protein>
<keyword evidence="4" id="KW-0805">Transcription regulation</keyword>
<dbReference type="GO" id="GO:0005737">
    <property type="term" value="C:cytoplasm"/>
    <property type="evidence" value="ECO:0007669"/>
    <property type="project" value="TreeGrafter"/>
</dbReference>
<evidence type="ECO:0000313" key="7">
    <source>
        <dbReference type="Proteomes" id="UP000637359"/>
    </source>
</evidence>
<proteinExistence type="inferred from homology"/>
<keyword evidence="7" id="KW-1185">Reference proteome</keyword>
<evidence type="ECO:0000259" key="5">
    <source>
        <dbReference type="PROSITE" id="PS51733"/>
    </source>
</evidence>
<dbReference type="Proteomes" id="UP000637359">
    <property type="component" value="Unassembled WGS sequence"/>
</dbReference>
<dbReference type="PROSITE" id="PS51733">
    <property type="entry name" value="BPL_LPL_CATALYTIC"/>
    <property type="match status" value="1"/>
</dbReference>
<dbReference type="InterPro" id="IPR011991">
    <property type="entry name" value="ArsR-like_HTH"/>
</dbReference>
<dbReference type="InterPro" id="IPR003142">
    <property type="entry name" value="BPL_C"/>
</dbReference>
<dbReference type="CDD" id="cd16442">
    <property type="entry name" value="BPL"/>
    <property type="match status" value="1"/>
</dbReference>
<dbReference type="GO" id="GO:0005524">
    <property type="term" value="F:ATP binding"/>
    <property type="evidence" value="ECO:0007669"/>
    <property type="project" value="UniProtKB-UniRule"/>
</dbReference>
<dbReference type="GO" id="GO:0003677">
    <property type="term" value="F:DNA binding"/>
    <property type="evidence" value="ECO:0007669"/>
    <property type="project" value="UniProtKB-UniRule"/>
</dbReference>
<dbReference type="AlphaFoldDB" id="A0A923L5Z0"/>
<dbReference type="HAMAP" id="MF_00978">
    <property type="entry name" value="Bifunct_BirA"/>
    <property type="match status" value="1"/>
</dbReference>
<comment type="function">
    <text evidence="4">Acts both as a biotin--[acetyl-CoA-carboxylase] ligase and a repressor.</text>
</comment>
<comment type="caution">
    <text evidence="4">Lacks conserved residue(s) required for the propagation of feature annotation.</text>
</comment>
<evidence type="ECO:0000256" key="2">
    <source>
        <dbReference type="ARBA" id="ARBA00023125"/>
    </source>
</evidence>
<comment type="similarity">
    <text evidence="4">Belongs to the biotin--protein ligase family.</text>
</comment>
<organism evidence="6 7">
    <name type="scientific">Ornithinibacillus hominis</name>
    <dbReference type="NCBI Taxonomy" id="2763055"/>
    <lineage>
        <taxon>Bacteria</taxon>
        <taxon>Bacillati</taxon>
        <taxon>Bacillota</taxon>
        <taxon>Bacilli</taxon>
        <taxon>Bacillales</taxon>
        <taxon>Bacillaceae</taxon>
        <taxon>Ornithinibacillus</taxon>
    </lineage>
</organism>
<feature type="binding site" evidence="4">
    <location>
        <position position="117"/>
    </location>
    <ligand>
        <name>biotin</name>
        <dbReference type="ChEBI" id="CHEBI:57586"/>
    </ligand>
</feature>
<dbReference type="CDD" id="cd00090">
    <property type="entry name" value="HTH_ARSR"/>
    <property type="match status" value="1"/>
</dbReference>
<dbReference type="GO" id="GO:0006355">
    <property type="term" value="P:regulation of DNA-templated transcription"/>
    <property type="evidence" value="ECO:0007669"/>
    <property type="project" value="UniProtKB-UniRule"/>
</dbReference>
<dbReference type="EC" id="6.3.4.15" evidence="4"/>
<dbReference type="InterPro" id="IPR036390">
    <property type="entry name" value="WH_DNA-bd_sf"/>
</dbReference>
<feature type="domain" description="BPL/LPL catalytic" evidence="5">
    <location>
        <begin position="70"/>
        <end position="261"/>
    </location>
</feature>
<dbReference type="PANTHER" id="PTHR12835:SF5">
    <property type="entry name" value="BIOTIN--PROTEIN LIGASE"/>
    <property type="match status" value="1"/>
</dbReference>
<dbReference type="NCBIfam" id="TIGR00121">
    <property type="entry name" value="birA_ligase"/>
    <property type="match status" value="1"/>
</dbReference>
<comment type="caution">
    <text evidence="6">The sequence shown here is derived from an EMBL/GenBank/DDBJ whole genome shotgun (WGS) entry which is preliminary data.</text>
</comment>
<evidence type="ECO:0000313" key="6">
    <source>
        <dbReference type="EMBL" id="MBC5637051.1"/>
    </source>
</evidence>
<dbReference type="Gene3D" id="3.30.930.10">
    <property type="entry name" value="Bira Bifunctional Protein, Domain 2"/>
    <property type="match status" value="1"/>
</dbReference>
<comment type="catalytic activity">
    <reaction evidence="4">
        <text>biotin + L-lysyl-[protein] + ATP = N(6)-biotinyl-L-lysyl-[protein] + AMP + diphosphate + H(+)</text>
        <dbReference type="Rhea" id="RHEA:11756"/>
        <dbReference type="Rhea" id="RHEA-COMP:9752"/>
        <dbReference type="Rhea" id="RHEA-COMP:10505"/>
        <dbReference type="ChEBI" id="CHEBI:15378"/>
        <dbReference type="ChEBI" id="CHEBI:29969"/>
        <dbReference type="ChEBI" id="CHEBI:30616"/>
        <dbReference type="ChEBI" id="CHEBI:33019"/>
        <dbReference type="ChEBI" id="CHEBI:57586"/>
        <dbReference type="ChEBI" id="CHEBI:83144"/>
        <dbReference type="ChEBI" id="CHEBI:456215"/>
        <dbReference type="EC" id="6.3.4.15"/>
    </reaction>
</comment>
<keyword evidence="3 4" id="KW-0092">Biotin</keyword>
<feature type="binding site" evidence="4">
    <location>
        <position position="188"/>
    </location>
    <ligand>
        <name>biotin</name>
        <dbReference type="ChEBI" id="CHEBI:57586"/>
    </ligand>
</feature>
<dbReference type="Gene3D" id="1.10.10.10">
    <property type="entry name" value="Winged helix-like DNA-binding domain superfamily/Winged helix DNA-binding domain"/>
    <property type="match status" value="1"/>
</dbReference>
<dbReference type="SUPFAM" id="SSF46785">
    <property type="entry name" value="Winged helix' DNA-binding domain"/>
    <property type="match status" value="1"/>
</dbReference>
<dbReference type="InterPro" id="IPR030855">
    <property type="entry name" value="Bifunct_BirA"/>
</dbReference>
<gene>
    <name evidence="4" type="primary">birA</name>
    <name evidence="6" type="ORF">H8S33_09560</name>
</gene>
<evidence type="ECO:0000256" key="4">
    <source>
        <dbReference type="HAMAP-Rule" id="MF_00978"/>
    </source>
</evidence>
<keyword evidence="2 4" id="KW-0238">DNA-binding</keyword>
<dbReference type="InterPro" id="IPR036388">
    <property type="entry name" value="WH-like_DNA-bd_sf"/>
</dbReference>
<reference evidence="6" key="1">
    <citation type="submission" date="2020-08" db="EMBL/GenBank/DDBJ databases">
        <title>Genome public.</title>
        <authorList>
            <person name="Liu C."/>
            <person name="Sun Q."/>
        </authorList>
    </citation>
    <scope>NUCLEOTIDE SEQUENCE</scope>
    <source>
        <strain evidence="6">BX22</strain>
    </source>
</reference>
<dbReference type="Gene3D" id="2.30.30.100">
    <property type="match status" value="1"/>
</dbReference>
<keyword evidence="4" id="KW-0804">Transcription</keyword>
<dbReference type="PANTHER" id="PTHR12835">
    <property type="entry name" value="BIOTIN PROTEIN LIGASE"/>
    <property type="match status" value="1"/>
</dbReference>
<name>A0A923L5Z0_9BACI</name>
<keyword evidence="4" id="KW-0067">ATP-binding</keyword>
<dbReference type="GO" id="GO:0004077">
    <property type="term" value="F:biotin--[biotin carboxyl-carrier protein] ligase activity"/>
    <property type="evidence" value="ECO:0007669"/>
    <property type="project" value="UniProtKB-UniRule"/>
</dbReference>
<dbReference type="GO" id="GO:0009249">
    <property type="term" value="P:protein lipoylation"/>
    <property type="evidence" value="ECO:0007669"/>
    <property type="project" value="UniProtKB-ARBA"/>
</dbReference>
<dbReference type="Pfam" id="PF08279">
    <property type="entry name" value="HTH_11"/>
    <property type="match status" value="1"/>
</dbReference>
<evidence type="ECO:0000256" key="3">
    <source>
        <dbReference type="ARBA" id="ARBA00023267"/>
    </source>
</evidence>
<keyword evidence="1 4" id="KW-0436">Ligase</keyword>
<dbReference type="RefSeq" id="WP_186869767.1">
    <property type="nucleotide sequence ID" value="NZ_JACOOL010000006.1"/>
</dbReference>
<dbReference type="GO" id="GO:0016740">
    <property type="term" value="F:transferase activity"/>
    <property type="evidence" value="ECO:0007669"/>
    <property type="project" value="UniProtKB-ARBA"/>
</dbReference>
<sequence length="328" mass="37105">MESTRAKIINLLSSNQDSYISGQEISNQLQISRSAIWKHIKELEKDGYVIEGIRNRGYRILQSPNKVSENTVQWGLNTNWLGKSIIHKESTTSTQHIAHDLATNHADHGTVVIADEQTAGKGRLSRAWYSSKNKGIWMSIILRPSIPPYLAPQLTLLTATVLADVLKKELKLNPKIKWPNDILLQDKKTSGILTEMQAEQDRIQYVVIGIGINVNHEPDDLAEDIQSKATSLKIETGKSWNMTELIQQILLYFEKTYEDFLDKGFSVIKEKWESYGYRIGEVTSIKTFHDVQRAVLTGIAEDGALLAKYEDGTIKKVYSGEIDWFGNT</sequence>
<keyword evidence="4" id="KW-0547">Nucleotide-binding</keyword>
<dbReference type="InterPro" id="IPR004143">
    <property type="entry name" value="BPL_LPL_catalytic"/>
</dbReference>
<accession>A0A923L5Z0</accession>
<evidence type="ECO:0000256" key="1">
    <source>
        <dbReference type="ARBA" id="ARBA00022598"/>
    </source>
</evidence>
<dbReference type="SUPFAM" id="SSF55681">
    <property type="entry name" value="Class II aaRS and biotin synthetases"/>
    <property type="match status" value="1"/>
</dbReference>
<dbReference type="InterPro" id="IPR045864">
    <property type="entry name" value="aa-tRNA-synth_II/BPL/LPL"/>
</dbReference>
<dbReference type="Pfam" id="PF03099">
    <property type="entry name" value="BPL_LplA_LipB"/>
    <property type="match status" value="1"/>
</dbReference>